<evidence type="ECO:0000313" key="3">
    <source>
        <dbReference type="Proteomes" id="UP001596328"/>
    </source>
</evidence>
<dbReference type="Proteomes" id="UP001596328">
    <property type="component" value="Unassembled WGS sequence"/>
</dbReference>
<feature type="non-terminal residue" evidence="2">
    <location>
        <position position="439"/>
    </location>
</feature>
<evidence type="ECO:0000313" key="2">
    <source>
        <dbReference type="EMBL" id="MFC6723789.1"/>
    </source>
</evidence>
<organism evidence="2 3">
    <name type="scientific">Halobium palmae</name>
    <dbReference type="NCBI Taxonomy" id="1776492"/>
    <lineage>
        <taxon>Archaea</taxon>
        <taxon>Methanobacteriati</taxon>
        <taxon>Methanobacteriota</taxon>
        <taxon>Stenosarchaea group</taxon>
        <taxon>Halobacteria</taxon>
        <taxon>Halobacteriales</taxon>
        <taxon>Haloferacaceae</taxon>
        <taxon>Halobium</taxon>
    </lineage>
</organism>
<accession>A0ABD5RWG0</accession>
<feature type="compositionally biased region" description="Low complexity" evidence="1">
    <location>
        <begin position="157"/>
        <end position="167"/>
    </location>
</feature>
<sequence>MTDDEGSGSTTAPDRDVDSGEADDRPVADDRDTEGRTAEDTDPQRDSRKVTIEEFYDAVTAEGTPVLTTTQLAAHFDRDAAAVVDALRPLLESGAIRRVVPSSGEDGTDEGVDDPDERVDDSDEEVDDPDEEVDDPDEEVDDPDEEVDDPDEGSNGAIATADPSPDATADRTEDVTAGASSDATVDRTEDATADVSSDGEEADVSSDGEEAGATPDGAAAVWYPAELTELTTRERVVLFPERREIVVDNPTQYTRAQLAQFAHLVDTTSERVDDAKDRNRGRGYLYRIRQEDVWHAPFDGLDELLASMRSVLPRRSPHLEEWVESQWKRAHRFTLYTHEDGYTVLEAANDSLMGNVARQKLSEEQLHAPISDTEAWVRDGSEAEIKRVLYEAGYPVRDDRDLDSGDPVEVDLRVDLREYQRDWVDRFLERKSGVLVGPP</sequence>
<reference evidence="2 3" key="1">
    <citation type="journal article" date="2019" name="Int. J. Syst. Evol. Microbiol.">
        <title>The Global Catalogue of Microorganisms (GCM) 10K type strain sequencing project: providing services to taxonomists for standard genome sequencing and annotation.</title>
        <authorList>
            <consortium name="The Broad Institute Genomics Platform"/>
            <consortium name="The Broad Institute Genome Sequencing Center for Infectious Disease"/>
            <person name="Wu L."/>
            <person name="Ma J."/>
        </authorList>
    </citation>
    <scope>NUCLEOTIDE SEQUENCE [LARGE SCALE GENOMIC DNA]</scope>
    <source>
        <strain evidence="2 3">NBRC 111368</strain>
    </source>
</reference>
<protein>
    <recommendedName>
        <fullName evidence="4">MarR family transcriptional regulator</fullName>
    </recommendedName>
</protein>
<feature type="compositionally biased region" description="Acidic residues" evidence="1">
    <location>
        <begin position="106"/>
        <end position="152"/>
    </location>
</feature>
<feature type="compositionally biased region" description="Basic and acidic residues" evidence="1">
    <location>
        <begin position="13"/>
        <end position="50"/>
    </location>
</feature>
<evidence type="ECO:0008006" key="4">
    <source>
        <dbReference type="Google" id="ProtNLM"/>
    </source>
</evidence>
<name>A0ABD5RWG0_9EURY</name>
<evidence type="ECO:0000256" key="1">
    <source>
        <dbReference type="SAM" id="MobiDB-lite"/>
    </source>
</evidence>
<feature type="region of interest" description="Disordered" evidence="1">
    <location>
        <begin position="1"/>
        <end position="50"/>
    </location>
</feature>
<dbReference type="EMBL" id="JBHSWU010000047">
    <property type="protein sequence ID" value="MFC6723789.1"/>
    <property type="molecule type" value="Genomic_DNA"/>
</dbReference>
<feature type="region of interest" description="Disordered" evidence="1">
    <location>
        <begin position="90"/>
        <end position="219"/>
    </location>
</feature>
<gene>
    <name evidence="2" type="ORF">ACFQE1_05225</name>
</gene>
<keyword evidence="3" id="KW-1185">Reference proteome</keyword>
<proteinExistence type="predicted"/>
<comment type="caution">
    <text evidence="2">The sequence shown here is derived from an EMBL/GenBank/DDBJ whole genome shotgun (WGS) entry which is preliminary data.</text>
</comment>
<feature type="compositionally biased region" description="Acidic residues" evidence="1">
    <location>
        <begin position="197"/>
        <end position="210"/>
    </location>
</feature>
<dbReference type="AlphaFoldDB" id="A0ABD5RWG0"/>